<keyword evidence="4 6" id="KW-1133">Transmembrane helix</keyword>
<dbReference type="Pfam" id="PF07690">
    <property type="entry name" value="MFS_1"/>
    <property type="match status" value="1"/>
</dbReference>
<comment type="similarity">
    <text evidence="2">Belongs to the major facilitator superfamily. Nitrate/nitrite porter (TC 2.A.1.8) family.</text>
</comment>
<dbReference type="OrthoDB" id="434240at2759"/>
<dbReference type="InterPro" id="IPR036259">
    <property type="entry name" value="MFS_trans_sf"/>
</dbReference>
<evidence type="ECO:0000256" key="3">
    <source>
        <dbReference type="ARBA" id="ARBA00022692"/>
    </source>
</evidence>
<dbReference type="InterPro" id="IPR044772">
    <property type="entry name" value="NO3_transporter"/>
</dbReference>
<organism evidence="7 8">
    <name type="scientific">Agrocybe chaxingu</name>
    <dbReference type="NCBI Taxonomy" id="84603"/>
    <lineage>
        <taxon>Eukaryota</taxon>
        <taxon>Fungi</taxon>
        <taxon>Dikarya</taxon>
        <taxon>Basidiomycota</taxon>
        <taxon>Agaricomycotina</taxon>
        <taxon>Agaricomycetes</taxon>
        <taxon>Agaricomycetidae</taxon>
        <taxon>Agaricales</taxon>
        <taxon>Agaricineae</taxon>
        <taxon>Strophariaceae</taxon>
        <taxon>Agrocybe</taxon>
    </lineage>
</organism>
<feature type="transmembrane region" description="Helical" evidence="6">
    <location>
        <begin position="90"/>
        <end position="112"/>
    </location>
</feature>
<dbReference type="Gene3D" id="1.20.1250.20">
    <property type="entry name" value="MFS general substrate transporter like domains"/>
    <property type="match status" value="1"/>
</dbReference>
<evidence type="ECO:0000256" key="4">
    <source>
        <dbReference type="ARBA" id="ARBA00022989"/>
    </source>
</evidence>
<dbReference type="PANTHER" id="PTHR23515">
    <property type="entry name" value="HIGH-AFFINITY NITRATE TRANSPORTER 2.3"/>
    <property type="match status" value="1"/>
</dbReference>
<dbReference type="Proteomes" id="UP001148786">
    <property type="component" value="Unassembled WGS sequence"/>
</dbReference>
<dbReference type="InterPro" id="IPR011701">
    <property type="entry name" value="MFS"/>
</dbReference>
<feature type="transmembrane region" description="Helical" evidence="6">
    <location>
        <begin position="124"/>
        <end position="145"/>
    </location>
</feature>
<dbReference type="SUPFAM" id="SSF103473">
    <property type="entry name" value="MFS general substrate transporter"/>
    <property type="match status" value="1"/>
</dbReference>
<feature type="transmembrane region" description="Helical" evidence="6">
    <location>
        <begin position="151"/>
        <end position="170"/>
    </location>
</feature>
<gene>
    <name evidence="7" type="ORF">NLJ89_g8076</name>
</gene>
<comment type="subcellular location">
    <subcellularLocation>
        <location evidence="1">Membrane</location>
        <topology evidence="1">Multi-pass membrane protein</topology>
    </subcellularLocation>
</comment>
<evidence type="ECO:0000256" key="2">
    <source>
        <dbReference type="ARBA" id="ARBA00008432"/>
    </source>
</evidence>
<feature type="transmembrane region" description="Helical" evidence="6">
    <location>
        <begin position="57"/>
        <end position="78"/>
    </location>
</feature>
<reference evidence="7" key="1">
    <citation type="submission" date="2022-07" db="EMBL/GenBank/DDBJ databases">
        <title>Genome Sequence of Agrocybe chaxingu.</title>
        <authorList>
            <person name="Buettner E."/>
        </authorList>
    </citation>
    <scope>NUCLEOTIDE SEQUENCE</scope>
    <source>
        <strain evidence="7">MP-N11</strain>
    </source>
</reference>
<keyword evidence="5 6" id="KW-0472">Membrane</keyword>
<sequence length="175" mass="18994">MADVLYHLFATKRQDFDQTTAGYYTSIFGFLNLVTRPLGGYLGDVVYRYYGTRGKKIWTIACGLIMGGSMIGGGFYLQNTRVNGDSELPTLMGVFGVAMIFSELGNGANFALVPHCNPYNNGVMSGIVGSFGNLGGIVFAIIFRFQTQAGQAFWIMGVLCVALNAILLPIKVPKY</sequence>
<proteinExistence type="inferred from homology"/>
<evidence type="ECO:0000256" key="1">
    <source>
        <dbReference type="ARBA" id="ARBA00004141"/>
    </source>
</evidence>
<evidence type="ECO:0000313" key="8">
    <source>
        <dbReference type="Proteomes" id="UP001148786"/>
    </source>
</evidence>
<evidence type="ECO:0000256" key="6">
    <source>
        <dbReference type="SAM" id="Phobius"/>
    </source>
</evidence>
<name>A0A9W8MUF6_9AGAR</name>
<dbReference type="EMBL" id="JANKHO010001045">
    <property type="protein sequence ID" value="KAJ3504172.1"/>
    <property type="molecule type" value="Genomic_DNA"/>
</dbReference>
<evidence type="ECO:0000313" key="7">
    <source>
        <dbReference type="EMBL" id="KAJ3504172.1"/>
    </source>
</evidence>
<protein>
    <recommendedName>
        <fullName evidence="9">Nitrate transporter</fullName>
    </recommendedName>
</protein>
<dbReference type="GO" id="GO:0016020">
    <property type="term" value="C:membrane"/>
    <property type="evidence" value="ECO:0007669"/>
    <property type="project" value="UniProtKB-SubCell"/>
</dbReference>
<dbReference type="GO" id="GO:0015112">
    <property type="term" value="F:nitrate transmembrane transporter activity"/>
    <property type="evidence" value="ECO:0007669"/>
    <property type="project" value="InterPro"/>
</dbReference>
<comment type="caution">
    <text evidence="7">The sequence shown here is derived from an EMBL/GenBank/DDBJ whole genome shotgun (WGS) entry which is preliminary data.</text>
</comment>
<evidence type="ECO:0000256" key="5">
    <source>
        <dbReference type="ARBA" id="ARBA00023136"/>
    </source>
</evidence>
<evidence type="ECO:0008006" key="9">
    <source>
        <dbReference type="Google" id="ProtNLM"/>
    </source>
</evidence>
<dbReference type="AlphaFoldDB" id="A0A9W8MUF6"/>
<keyword evidence="3 6" id="KW-0812">Transmembrane</keyword>
<accession>A0A9W8MUF6</accession>
<keyword evidence="8" id="KW-1185">Reference proteome</keyword>